<evidence type="ECO:0000313" key="6">
    <source>
        <dbReference type="EMBL" id="GGV00212.1"/>
    </source>
</evidence>
<dbReference type="Gene3D" id="2.130.10.10">
    <property type="entry name" value="YVTN repeat-like/Quinoprotein amine dehydrogenase"/>
    <property type="match status" value="4"/>
</dbReference>
<evidence type="ECO:0000313" key="7">
    <source>
        <dbReference type="EMBL" id="OEV37386.1"/>
    </source>
</evidence>
<dbReference type="PRINTS" id="PR00320">
    <property type="entry name" value="GPROTEINBRPT"/>
</dbReference>
<keyword evidence="4" id="KW-1133">Transmembrane helix</keyword>
<dbReference type="InterPro" id="IPR027417">
    <property type="entry name" value="P-loop_NTPase"/>
</dbReference>
<reference evidence="7" key="3">
    <citation type="submission" date="2016-08" db="EMBL/GenBank/DDBJ databases">
        <title>Sequencing, Assembly and Comparative Genomics of S. aureofaciens ATCC 10762.</title>
        <authorList>
            <person name="Gradnigo J.S."/>
            <person name="Johnson N."/>
            <person name="Somerville G.A."/>
        </authorList>
    </citation>
    <scope>NUCLEOTIDE SEQUENCE [LARGE SCALE GENOMIC DNA]</scope>
    <source>
        <strain evidence="7">ATCC 10762</strain>
    </source>
</reference>
<feature type="repeat" description="WD" evidence="3">
    <location>
        <begin position="1055"/>
        <end position="1086"/>
    </location>
</feature>
<reference evidence="7 8" key="2">
    <citation type="submission" date="2014-07" db="EMBL/GenBank/DDBJ databases">
        <authorList>
            <person name="Zhang J.E."/>
            <person name="Yang H."/>
            <person name="Guo J."/>
            <person name="Deng Z."/>
            <person name="Luo H."/>
            <person name="Luo M."/>
            <person name="Zhao B."/>
        </authorList>
    </citation>
    <scope>NUCLEOTIDE SEQUENCE [LARGE SCALE GENOMIC DNA]</scope>
    <source>
        <strain evidence="7">ATCC 10762</strain>
        <strain evidence="8">ATCC 10762 / DSM 40127 / CCM 3239 / JCM 4008 / LMG 5968 / NBRC 12843 / NCIMB 8234 / A-377</strain>
    </source>
</reference>
<feature type="repeat" description="WD" evidence="3">
    <location>
        <begin position="1146"/>
        <end position="1187"/>
    </location>
</feature>
<dbReference type="PROSITE" id="PS00678">
    <property type="entry name" value="WD_REPEATS_1"/>
    <property type="match status" value="3"/>
</dbReference>
<feature type="domain" description="Novel STAND NTPase 1" evidence="5">
    <location>
        <begin position="59"/>
        <end position="475"/>
    </location>
</feature>
<dbReference type="PROSITE" id="PS50082">
    <property type="entry name" value="WD_REPEATS_2"/>
    <property type="match status" value="10"/>
</dbReference>
<dbReference type="InterPro" id="IPR050349">
    <property type="entry name" value="WD_LIS1/nudF_dynein_reg"/>
</dbReference>
<feature type="repeat" description="WD" evidence="3">
    <location>
        <begin position="965"/>
        <end position="1006"/>
    </location>
</feature>
<dbReference type="Pfam" id="PF00400">
    <property type="entry name" value="WD40"/>
    <property type="match status" value="11"/>
</dbReference>
<feature type="repeat" description="WD" evidence="3">
    <location>
        <begin position="929"/>
        <end position="961"/>
    </location>
</feature>
<protein>
    <recommendedName>
        <fullName evidence="5">Novel STAND NTPase 1 domain-containing protein</fullName>
    </recommendedName>
</protein>
<proteinExistence type="predicted"/>
<name>A0A1E7N9M1_KITAU</name>
<feature type="repeat" description="WD" evidence="3">
    <location>
        <begin position="741"/>
        <end position="774"/>
    </location>
</feature>
<evidence type="ECO:0000256" key="2">
    <source>
        <dbReference type="ARBA" id="ARBA00022737"/>
    </source>
</evidence>
<reference evidence="8" key="4">
    <citation type="submission" date="2016-08" db="EMBL/GenBank/DDBJ databases">
        <title>Sequencing, assembly and comparative genomics of S. aureofaciens ATCC 10762.</title>
        <authorList>
            <person name="Gradnigo J.S."/>
            <person name="Johnson N."/>
            <person name="Somerville G.A."/>
        </authorList>
    </citation>
    <scope>NUCLEOTIDE SEQUENCE [LARGE SCALE GENOMIC DNA]</scope>
    <source>
        <strain evidence="8">ATCC 10762 / DSM 40127 / CCM 3239 / JCM 4008 / LMG 5968 / NBRC 12843 / NCIMB 8234 / A-377</strain>
    </source>
</reference>
<feature type="repeat" description="WD" evidence="3">
    <location>
        <begin position="787"/>
        <end position="821"/>
    </location>
</feature>
<evidence type="ECO:0000256" key="1">
    <source>
        <dbReference type="ARBA" id="ARBA00022574"/>
    </source>
</evidence>
<dbReference type="SUPFAM" id="SSF52540">
    <property type="entry name" value="P-loop containing nucleoside triphosphate hydrolases"/>
    <property type="match status" value="1"/>
</dbReference>
<keyword evidence="4" id="KW-0812">Transmembrane</keyword>
<keyword evidence="1 3" id="KW-0853">WD repeat</keyword>
<dbReference type="Proteomes" id="UP000610124">
    <property type="component" value="Unassembled WGS sequence"/>
</dbReference>
<feature type="transmembrane region" description="Helical" evidence="4">
    <location>
        <begin position="519"/>
        <end position="542"/>
    </location>
</feature>
<organism evidence="7 8">
    <name type="scientific">Kitasatospora aureofaciens</name>
    <name type="common">Streptomyces aureofaciens</name>
    <dbReference type="NCBI Taxonomy" id="1894"/>
    <lineage>
        <taxon>Bacteria</taxon>
        <taxon>Bacillati</taxon>
        <taxon>Actinomycetota</taxon>
        <taxon>Actinomycetes</taxon>
        <taxon>Kitasatosporales</taxon>
        <taxon>Streptomycetaceae</taxon>
        <taxon>Kitasatospora</taxon>
    </lineage>
</organism>
<dbReference type="RefSeq" id="WP_050366129.1">
    <property type="nucleotide sequence ID" value="NZ_BMUB01000024.1"/>
</dbReference>
<feature type="repeat" description="WD" evidence="3">
    <location>
        <begin position="696"/>
        <end position="730"/>
    </location>
</feature>
<accession>A0A1E7N9M1</accession>
<evidence type="ECO:0000256" key="4">
    <source>
        <dbReference type="SAM" id="Phobius"/>
    </source>
</evidence>
<keyword evidence="8" id="KW-1185">Reference proteome</keyword>
<sequence>MTDRGPTVHLEAFASGSGTIYLAAGDQYIAERDLHLHYWDGVHRVRRVRPGSDGPDDCPYPGMSAFTAEQAAWFFGRDRVRARLVGLLDESLRQGGAVAVVAPSGAGKSSLLRAGLVPALARGALPGSRRWPCLVFTPTAEPLVALTMHLAALTQADPAEIGAELAERPTALADRLREVLEERGADRLVLIVDQVEELFTQGAEDTIGPDRQDFLAALGSLAQARGQDGPLALVVYGVRADFYARCAPYPLLREALEHRQVFVGPMSATELREAILHPARSVGLDLEEGLVELLLTDLGVATAQGSPATATQDEHPESGYESGRLPLLAHALRVTWQQRHGSTLTVAGYRAAGRIQGAVAETAERAYRRLSAEARRVAEPLFRRLVRIGEDTADTRRTVRADRLTEGLDPQGTQAVLSGFTEQRLLTMRRDTVEITHEALLTAWPRLRSWVDADRAGLLVQQRLGEDADSWHHDNAALYRGSRLELARDWAASHPGELRPVESEFLAASDRAGRRRRRWLVGTVTALVGLLVASLAATVLAIRELDTAQERQRRILAHELVGKASGAQANDPRLALQLSIAADRIDHSPESTDSVLRSLLTPYAATLVGHGSMVRAARFSPDGRVLATGGADSTVLLWDTSTPHPEQPVGTLHAAPGGVNTLAFSPDGHTLAVGAKDSVDLWNVSDPHKPVSGNGLRTGHGRVWQARFSGDGRILATADEDGTAVLWSLDGIGEPQPLGSVTGGDGGVSAVSFGPDGRTLAIGNDGGTELLWDIADPHVPRRLGQPLTDHSDWVTALTFSPDGHRLASGGGDGVATLWDVSDLSRPAFLTQVVTDSPVAAMRLTANQLNVLGESHRLDTWDLGNPSQPRHTGQQLGGAAWSTAAAMSPDLHMLATGNTGSTDNTVVLWRDQRDIRDRAALDPIGAGAWAVTFSPDGHTLAVGGGDGSVVLWDVQAPDRPRRLAQLTGGTTYVDAMAFAPDGTTLATGSTDATITLWDTRDPEHPREISRVTAPAGVRTLAFQPGGHRLADGDGDGGVTVWDVTDPAQPVRYELSHSAAREAVGALAFSPDGRQLASGGVDGTVTLYALHAALRHYDFQQLPGHTAGVDTVAFSPDGHTLAVGSSDASIILYDTTKLHDAQQLGQPLTQHASWVRSVVFSPDGHTLISGSNDGTFIIWDTTDRTQPQAISTSDRYPSSVVALALAPGGPLLASADQDGTVHLTDLSALDDLRTHAVDRACARVGQGLSRTDWSRYLPGQAYRDTCPS</sequence>
<dbReference type="PROSITE" id="PS50294">
    <property type="entry name" value="WD_REPEATS_REGION"/>
    <property type="match status" value="6"/>
</dbReference>
<dbReference type="InterPro" id="IPR001680">
    <property type="entry name" value="WD40_rpt"/>
</dbReference>
<dbReference type="Gene3D" id="3.40.50.300">
    <property type="entry name" value="P-loop containing nucleotide triphosphate hydrolases"/>
    <property type="match status" value="1"/>
</dbReference>
<evidence type="ECO:0000313" key="9">
    <source>
        <dbReference type="Proteomes" id="UP000610124"/>
    </source>
</evidence>
<reference evidence="6 9" key="1">
    <citation type="journal article" date="2014" name="Int. J. Syst. Evol. Microbiol.">
        <title>Complete genome sequence of Corynebacterium casei LMG S-19264T (=DSM 44701T), isolated from a smear-ripened cheese.</title>
        <authorList>
            <consortium name="US DOE Joint Genome Institute (JGI-PGF)"/>
            <person name="Walter F."/>
            <person name="Albersmeier A."/>
            <person name="Kalinowski J."/>
            <person name="Ruckert C."/>
        </authorList>
    </citation>
    <scope>NUCLEOTIDE SEQUENCE [LARGE SCALE GENOMIC DNA]</scope>
    <source>
        <strain evidence="6 9">JCM 4434</strain>
    </source>
</reference>
<dbReference type="EMBL" id="JPRF03000021">
    <property type="protein sequence ID" value="OEV37386.1"/>
    <property type="molecule type" value="Genomic_DNA"/>
</dbReference>
<evidence type="ECO:0000256" key="3">
    <source>
        <dbReference type="PROSITE-ProRule" id="PRU00221"/>
    </source>
</evidence>
<dbReference type="InterPro" id="IPR036322">
    <property type="entry name" value="WD40_repeat_dom_sf"/>
</dbReference>
<dbReference type="SMART" id="SM00320">
    <property type="entry name" value="WD40"/>
    <property type="match status" value="13"/>
</dbReference>
<dbReference type="AlphaFoldDB" id="A0A1E7N9M1"/>
<reference evidence="6" key="5">
    <citation type="submission" date="2020-09" db="EMBL/GenBank/DDBJ databases">
        <authorList>
            <person name="Sun Q."/>
            <person name="Ohkuma M."/>
        </authorList>
    </citation>
    <scope>NUCLEOTIDE SEQUENCE</scope>
    <source>
        <strain evidence="6">JCM 4434</strain>
    </source>
</reference>
<feature type="repeat" description="WD" evidence="3">
    <location>
        <begin position="1016"/>
        <end position="1042"/>
    </location>
</feature>
<keyword evidence="2" id="KW-0677">Repeat</keyword>
<dbReference type="CDD" id="cd00200">
    <property type="entry name" value="WD40"/>
    <property type="match status" value="2"/>
</dbReference>
<dbReference type="InterPro" id="IPR049052">
    <property type="entry name" value="nSTAND1"/>
</dbReference>
<dbReference type="InterPro" id="IPR015943">
    <property type="entry name" value="WD40/YVTN_repeat-like_dom_sf"/>
</dbReference>
<dbReference type="GeneID" id="97489269"/>
<dbReference type="EMBL" id="BMUB01000024">
    <property type="protein sequence ID" value="GGV00212.1"/>
    <property type="molecule type" value="Genomic_DNA"/>
</dbReference>
<dbReference type="OrthoDB" id="134501at2"/>
<gene>
    <name evidence="6" type="ORF">GCM10010502_63310</name>
    <name evidence="7" type="ORF">HS99_0006305</name>
</gene>
<dbReference type="InterPro" id="IPR020472">
    <property type="entry name" value="WD40_PAC1"/>
</dbReference>
<accession>A0A8H9LXC4</accession>
<dbReference type="SUPFAM" id="SSF50978">
    <property type="entry name" value="WD40 repeat-like"/>
    <property type="match status" value="2"/>
</dbReference>
<evidence type="ECO:0000259" key="5">
    <source>
        <dbReference type="Pfam" id="PF20703"/>
    </source>
</evidence>
<dbReference type="PANTHER" id="PTHR44129">
    <property type="entry name" value="WD REPEAT-CONTAINING PROTEIN POP1"/>
    <property type="match status" value="1"/>
</dbReference>
<dbReference type="KEGG" id="kau:B6264_29780"/>
<evidence type="ECO:0000313" key="8">
    <source>
        <dbReference type="Proteomes" id="UP000037395"/>
    </source>
</evidence>
<dbReference type="InterPro" id="IPR019775">
    <property type="entry name" value="WD40_repeat_CS"/>
</dbReference>
<feature type="repeat" description="WD" evidence="3">
    <location>
        <begin position="607"/>
        <end position="642"/>
    </location>
</feature>
<feature type="repeat" description="WD" evidence="3">
    <location>
        <begin position="1100"/>
        <end position="1132"/>
    </location>
</feature>
<keyword evidence="4" id="KW-0472">Membrane</keyword>
<comment type="caution">
    <text evidence="7">The sequence shown here is derived from an EMBL/GenBank/DDBJ whole genome shotgun (WGS) entry which is preliminary data.</text>
</comment>
<dbReference type="Proteomes" id="UP000037395">
    <property type="component" value="Unassembled WGS sequence"/>
</dbReference>
<dbReference type="Pfam" id="PF20703">
    <property type="entry name" value="nSTAND1"/>
    <property type="match status" value="1"/>
</dbReference>